<organism evidence="2 3">
    <name type="scientific">Flavobacterium luteum</name>
    <dbReference type="NCBI Taxonomy" id="2026654"/>
    <lineage>
        <taxon>Bacteria</taxon>
        <taxon>Pseudomonadati</taxon>
        <taxon>Bacteroidota</taxon>
        <taxon>Flavobacteriia</taxon>
        <taxon>Flavobacteriales</taxon>
        <taxon>Flavobacteriaceae</taxon>
        <taxon>Flavobacterium</taxon>
    </lineage>
</organism>
<protein>
    <submittedName>
        <fullName evidence="2">Uncharacterized protein</fullName>
    </submittedName>
</protein>
<dbReference type="AlphaFoldDB" id="A0A7J5AKQ6"/>
<evidence type="ECO:0000313" key="3">
    <source>
        <dbReference type="Proteomes" id="UP000490922"/>
    </source>
</evidence>
<dbReference type="Proteomes" id="UP000490922">
    <property type="component" value="Unassembled WGS sequence"/>
</dbReference>
<feature type="coiled-coil region" evidence="1">
    <location>
        <begin position="5"/>
        <end position="32"/>
    </location>
</feature>
<reference evidence="2 3" key="1">
    <citation type="submission" date="2019-09" db="EMBL/GenBank/DDBJ databases">
        <title>Flavobacterium sp. nov., isolated from glacier ice.</title>
        <authorList>
            <person name="Liu Q."/>
        </authorList>
    </citation>
    <scope>NUCLEOTIDE SEQUENCE [LARGE SCALE GENOMIC DNA]</scope>
    <source>
        <strain evidence="2 3">NBRC 112527</strain>
    </source>
</reference>
<dbReference type="OrthoDB" id="1376300at2"/>
<keyword evidence="1" id="KW-0175">Coiled coil</keyword>
<evidence type="ECO:0000256" key="1">
    <source>
        <dbReference type="SAM" id="Coils"/>
    </source>
</evidence>
<dbReference type="RefSeq" id="WP_151106410.1">
    <property type="nucleotide sequence ID" value="NZ_WAEM01000001.1"/>
</dbReference>
<sequence length="74" mass="8815">MDDSYLKYEQKAIKAKEKISVLEKELLEVRNKLNSDQFNINLMHELKRINIRMSKAIYELKHSQLVLEKPNSIL</sequence>
<name>A0A7J5AKQ6_9FLAO</name>
<gene>
    <name evidence="2" type="ORF">F6464_03645</name>
</gene>
<evidence type="ECO:0000313" key="2">
    <source>
        <dbReference type="EMBL" id="KAB1158187.1"/>
    </source>
</evidence>
<proteinExistence type="predicted"/>
<comment type="caution">
    <text evidence="2">The sequence shown here is derived from an EMBL/GenBank/DDBJ whole genome shotgun (WGS) entry which is preliminary data.</text>
</comment>
<dbReference type="EMBL" id="WAEM01000001">
    <property type="protein sequence ID" value="KAB1158187.1"/>
    <property type="molecule type" value="Genomic_DNA"/>
</dbReference>
<keyword evidence="3" id="KW-1185">Reference proteome</keyword>
<accession>A0A7J5AKQ6</accession>